<dbReference type="PROSITE" id="PS50053">
    <property type="entry name" value="UBIQUITIN_2"/>
    <property type="match status" value="1"/>
</dbReference>
<evidence type="ECO:0000256" key="1">
    <source>
        <dbReference type="ARBA" id="ARBA00022614"/>
    </source>
</evidence>
<dbReference type="Gene3D" id="3.10.20.90">
    <property type="entry name" value="Phosphatidylinositol 3-kinase Catalytic Subunit, Chain A, domain 1"/>
    <property type="match status" value="1"/>
</dbReference>
<dbReference type="PROSITE" id="PS51450">
    <property type="entry name" value="LRR"/>
    <property type="match status" value="1"/>
</dbReference>
<dbReference type="InterPro" id="IPR025875">
    <property type="entry name" value="Leu-rich_rpt_4"/>
</dbReference>
<dbReference type="InterPro" id="IPR032675">
    <property type="entry name" value="LRR_dom_sf"/>
</dbReference>
<dbReference type="Gene3D" id="3.80.10.10">
    <property type="entry name" value="Ribonuclease Inhibitor"/>
    <property type="match status" value="1"/>
</dbReference>
<evidence type="ECO:0000313" key="4">
    <source>
        <dbReference type="Proteomes" id="UP000504604"/>
    </source>
</evidence>
<gene>
    <name evidence="5" type="primary">LOC105163900</name>
</gene>
<dbReference type="InterPro" id="IPR029071">
    <property type="entry name" value="Ubiquitin-like_domsf"/>
</dbReference>
<keyword evidence="1" id="KW-0433">Leucine-rich repeat</keyword>
<dbReference type="SMART" id="SM00213">
    <property type="entry name" value="UBQ"/>
    <property type="match status" value="1"/>
</dbReference>
<accession>A0A6I9T8M9</accession>
<evidence type="ECO:0000256" key="2">
    <source>
        <dbReference type="ARBA" id="ARBA00022737"/>
    </source>
</evidence>
<dbReference type="SMART" id="SM00364">
    <property type="entry name" value="LRR_BAC"/>
    <property type="match status" value="4"/>
</dbReference>
<evidence type="ECO:0000313" key="5">
    <source>
        <dbReference type="RefSeq" id="XP_011080722.1"/>
    </source>
</evidence>
<dbReference type="Pfam" id="PF00240">
    <property type="entry name" value="ubiquitin"/>
    <property type="match status" value="1"/>
</dbReference>
<dbReference type="GO" id="GO:0051707">
    <property type="term" value="P:response to other organism"/>
    <property type="evidence" value="ECO:0007669"/>
    <property type="project" value="UniProtKB-ARBA"/>
</dbReference>
<dbReference type="InterPro" id="IPR003591">
    <property type="entry name" value="Leu-rich_rpt_typical-subtyp"/>
</dbReference>
<dbReference type="InParanoid" id="A0A6I9T8M9"/>
<dbReference type="SMART" id="SM00369">
    <property type="entry name" value="LRR_TYP"/>
    <property type="match status" value="5"/>
</dbReference>
<dbReference type="FunCoup" id="A0A6I9T8M9">
    <property type="interactions" value="2171"/>
</dbReference>
<organism evidence="4 5">
    <name type="scientific">Sesamum indicum</name>
    <name type="common">Oriental sesame</name>
    <name type="synonym">Sesamum orientale</name>
    <dbReference type="NCBI Taxonomy" id="4182"/>
    <lineage>
        <taxon>Eukaryota</taxon>
        <taxon>Viridiplantae</taxon>
        <taxon>Streptophyta</taxon>
        <taxon>Embryophyta</taxon>
        <taxon>Tracheophyta</taxon>
        <taxon>Spermatophyta</taxon>
        <taxon>Magnoliopsida</taxon>
        <taxon>eudicotyledons</taxon>
        <taxon>Gunneridae</taxon>
        <taxon>Pentapetalae</taxon>
        <taxon>asterids</taxon>
        <taxon>lamiids</taxon>
        <taxon>Lamiales</taxon>
        <taxon>Pedaliaceae</taxon>
        <taxon>Sesamum</taxon>
    </lineage>
</organism>
<dbReference type="InterPro" id="IPR050216">
    <property type="entry name" value="LRR_domain-containing"/>
</dbReference>
<evidence type="ECO:0000259" key="3">
    <source>
        <dbReference type="PROSITE" id="PS50053"/>
    </source>
</evidence>
<dbReference type="PANTHER" id="PTHR48051:SF46">
    <property type="entry name" value="LEUCINE RICH REPEAT-CONTAINING DOMAIN PROTEIN"/>
    <property type="match status" value="1"/>
</dbReference>
<reference evidence="5" key="1">
    <citation type="submission" date="2025-08" db="UniProtKB">
        <authorList>
            <consortium name="RefSeq"/>
        </authorList>
    </citation>
    <scope>IDENTIFICATION</scope>
</reference>
<dbReference type="AlphaFoldDB" id="A0A6I9T8M9"/>
<dbReference type="GeneID" id="105163900"/>
<dbReference type="Proteomes" id="UP000504604">
    <property type="component" value="Linkage group LG6"/>
</dbReference>
<dbReference type="Pfam" id="PF12799">
    <property type="entry name" value="LRR_4"/>
    <property type="match status" value="1"/>
</dbReference>
<proteinExistence type="predicted"/>
<keyword evidence="4" id="KW-1185">Reference proteome</keyword>
<dbReference type="InterPro" id="IPR000626">
    <property type="entry name" value="Ubiquitin-like_dom"/>
</dbReference>
<dbReference type="RefSeq" id="XP_011080722.1">
    <property type="nucleotide sequence ID" value="XM_011082420.2"/>
</dbReference>
<dbReference type="InterPro" id="IPR001611">
    <property type="entry name" value="Leu-rich_rpt"/>
</dbReference>
<protein>
    <submittedName>
        <fullName evidence="5">LRR repeats and ubiquitin-like domain-containing protein At2g30105</fullName>
    </submittedName>
</protein>
<name>A0A6I9T8M9_SESIN</name>
<dbReference type="SUPFAM" id="SSF52058">
    <property type="entry name" value="L domain-like"/>
    <property type="match status" value="1"/>
</dbReference>
<keyword evidence="2" id="KW-0677">Repeat</keyword>
<dbReference type="OrthoDB" id="2187496at2759"/>
<dbReference type="PANTHER" id="PTHR48051">
    <property type="match status" value="1"/>
</dbReference>
<dbReference type="KEGG" id="sind:105163900"/>
<feature type="domain" description="Ubiquitin-like" evidence="3">
    <location>
        <begin position="13"/>
        <end position="84"/>
    </location>
</feature>
<dbReference type="SUPFAM" id="SSF54236">
    <property type="entry name" value="Ubiquitin-like"/>
    <property type="match status" value="1"/>
</dbReference>
<dbReference type="Pfam" id="PF13855">
    <property type="entry name" value="LRR_8"/>
    <property type="match status" value="1"/>
</dbReference>
<dbReference type="GO" id="GO:0005737">
    <property type="term" value="C:cytoplasm"/>
    <property type="evidence" value="ECO:0007669"/>
    <property type="project" value="TreeGrafter"/>
</dbReference>
<sequence>MDQQDAKQGASILKLNIKFSGRSIPVEIGADSTIKDLKSLLQPLTNVLPRGQKLIFKGKVLSDDLRLASSEISDGSKIMLMASQGLHQGDGPVKNEAVMLPSVRRVNDITRGKKERSEGSVTKSQLERWKATGVIALSDCGLTTIPEEVWTCGPSARVLDVSQNSLLEVPAAVGCLSSMQKLLLNGNDLLDKSIGWEGLTSLKLLTVLSLNQNNLTTLPSAVGAFTCLKQLHISNNKLTCIPTEIGSLTELEVLKAQNNRLKTIPTSIGGCVSLVEVDLSCNLLAELPQTLGNLKSLKALYLSNNGLKSLPNTLFKMCLQLSILDLHGTEITLDLLRQFEGWESFDERRRLKHQKQLDFRVTGSSEFDEGADRNW</sequence>
<dbReference type="GO" id="GO:0006952">
    <property type="term" value="P:defense response"/>
    <property type="evidence" value="ECO:0007669"/>
    <property type="project" value="UniProtKB-ARBA"/>
</dbReference>